<reference evidence="3 4" key="1">
    <citation type="submission" date="2024-10" db="EMBL/GenBank/DDBJ databases">
        <title>The Natural Products Discovery Center: Release of the First 8490 Sequenced Strains for Exploring Actinobacteria Biosynthetic Diversity.</title>
        <authorList>
            <person name="Kalkreuter E."/>
            <person name="Kautsar S.A."/>
            <person name="Yang D."/>
            <person name="Bader C.D."/>
            <person name="Teijaro C.N."/>
            <person name="Fluegel L."/>
            <person name="Davis C.M."/>
            <person name="Simpson J.R."/>
            <person name="Lauterbach L."/>
            <person name="Steele A.D."/>
            <person name="Gui C."/>
            <person name="Meng S."/>
            <person name="Li G."/>
            <person name="Viehrig K."/>
            <person name="Ye F."/>
            <person name="Su P."/>
            <person name="Kiefer A.F."/>
            <person name="Nichols A."/>
            <person name="Cepeda A.J."/>
            <person name="Yan W."/>
            <person name="Fan B."/>
            <person name="Jiang Y."/>
            <person name="Adhikari A."/>
            <person name="Zheng C.-J."/>
            <person name="Schuster L."/>
            <person name="Cowan T.M."/>
            <person name="Smanski M.J."/>
            <person name="Chevrette M.G."/>
            <person name="De Carvalho L.P.S."/>
            <person name="Shen B."/>
        </authorList>
    </citation>
    <scope>NUCLEOTIDE SEQUENCE [LARGE SCALE GENOMIC DNA]</scope>
    <source>
        <strain evidence="3 4">NPDC049503</strain>
    </source>
</reference>
<keyword evidence="4" id="KW-1185">Reference proteome</keyword>
<sequence>MRQVPAGDAAPAPRPGDTTPPTGGPGIEPPATPATHTATDPGGTRHPAEPPAARPGGGATAMPPPPQTEEQRQEEQLPELPFTRDIWGKPPTPPPTGRPLQHPPTTFPLPKPPPGAPSLPDGPYKQLPVPAGPSPEQPGKSKRALLATVGVLVLAGVATGGFFAYRSLSAPAPRATTAATATTQPSASPSATEEPPSATPDVPAAAVIDSDRTDPEKMSLSEAFPRKKVEAAGADFTRIKTHNEATCHEAASGPFAEALRDGKCSRVLRATYVDAKRRYAVTSGIAVFPTKEAALRADRAKNLGRNVWFRPLPGPAGSGGERLHIAGGYAAGVVWGRYIVFSYATYADGHTPGAKDKTLGKVSDAFRDEMSLVLERRIADG</sequence>
<protein>
    <recommendedName>
        <fullName evidence="5">PknH-like extracellular domain-containing protein</fullName>
    </recommendedName>
</protein>
<feature type="region of interest" description="Disordered" evidence="1">
    <location>
        <begin position="1"/>
        <end position="140"/>
    </location>
</feature>
<feature type="transmembrane region" description="Helical" evidence="2">
    <location>
        <begin position="144"/>
        <end position="165"/>
    </location>
</feature>
<evidence type="ECO:0008006" key="5">
    <source>
        <dbReference type="Google" id="ProtNLM"/>
    </source>
</evidence>
<comment type="caution">
    <text evidence="3">The sequence shown here is derived from an EMBL/GenBank/DDBJ whole genome shotgun (WGS) entry which is preliminary data.</text>
</comment>
<keyword evidence="2" id="KW-0472">Membrane</keyword>
<keyword evidence="2" id="KW-1133">Transmembrane helix</keyword>
<accession>A0ABW8A2I7</accession>
<organism evidence="3 4">
    <name type="scientific">Nonomuraea indica</name>
    <dbReference type="NCBI Taxonomy" id="1581193"/>
    <lineage>
        <taxon>Bacteria</taxon>
        <taxon>Bacillati</taxon>
        <taxon>Actinomycetota</taxon>
        <taxon>Actinomycetes</taxon>
        <taxon>Streptosporangiales</taxon>
        <taxon>Streptosporangiaceae</taxon>
        <taxon>Nonomuraea</taxon>
    </lineage>
</organism>
<name>A0ABW8A2I7_9ACTN</name>
<dbReference type="Proteomes" id="UP001612928">
    <property type="component" value="Unassembled WGS sequence"/>
</dbReference>
<evidence type="ECO:0000256" key="2">
    <source>
        <dbReference type="SAM" id="Phobius"/>
    </source>
</evidence>
<evidence type="ECO:0000313" key="4">
    <source>
        <dbReference type="Proteomes" id="UP001612928"/>
    </source>
</evidence>
<feature type="compositionally biased region" description="Low complexity" evidence="1">
    <location>
        <begin position="176"/>
        <end position="200"/>
    </location>
</feature>
<proteinExistence type="predicted"/>
<gene>
    <name evidence="3" type="ORF">ACIBP5_13700</name>
</gene>
<dbReference type="EMBL" id="JBITMB010000003">
    <property type="protein sequence ID" value="MFI7441002.1"/>
    <property type="molecule type" value="Genomic_DNA"/>
</dbReference>
<feature type="compositionally biased region" description="Low complexity" evidence="1">
    <location>
        <begin position="1"/>
        <end position="21"/>
    </location>
</feature>
<evidence type="ECO:0000313" key="3">
    <source>
        <dbReference type="EMBL" id="MFI7441002.1"/>
    </source>
</evidence>
<evidence type="ECO:0000256" key="1">
    <source>
        <dbReference type="SAM" id="MobiDB-lite"/>
    </source>
</evidence>
<feature type="region of interest" description="Disordered" evidence="1">
    <location>
        <begin position="176"/>
        <end position="222"/>
    </location>
</feature>
<feature type="compositionally biased region" description="Pro residues" evidence="1">
    <location>
        <begin position="90"/>
        <end position="117"/>
    </location>
</feature>
<dbReference type="RefSeq" id="WP_397020783.1">
    <property type="nucleotide sequence ID" value="NZ_JBITMB010000003.1"/>
</dbReference>
<keyword evidence="2" id="KW-0812">Transmembrane</keyword>
<feature type="compositionally biased region" description="Basic and acidic residues" evidence="1">
    <location>
        <begin position="209"/>
        <end position="222"/>
    </location>
</feature>